<dbReference type="Pfam" id="PF09516">
    <property type="entry name" value="RE_CfrBI"/>
    <property type="match status" value="1"/>
</dbReference>
<dbReference type="STRING" id="1805281.AUJ77_02825"/>
<dbReference type="InterPro" id="IPR019042">
    <property type="entry name" value="Restrct_endonuc_II_CfrBI"/>
</dbReference>
<proteinExistence type="predicted"/>
<gene>
    <name evidence="1" type="ORF">AUJ77_02825</name>
</gene>
<reference evidence="1 2" key="1">
    <citation type="journal article" date="2016" name="Environ. Microbiol.">
        <title>Genomic resolution of a cold subsurface aquifer community provides metabolic insights for novel microbes adapted to high CO concentrations.</title>
        <authorList>
            <person name="Probst A.J."/>
            <person name="Castelle C.J."/>
            <person name="Singh A."/>
            <person name="Brown C.T."/>
            <person name="Anantharaman K."/>
            <person name="Sharon I."/>
            <person name="Hug L.A."/>
            <person name="Burstein D."/>
            <person name="Emerson J.B."/>
            <person name="Thomas B.C."/>
            <person name="Banfield J.F."/>
        </authorList>
    </citation>
    <scope>NUCLEOTIDE SEQUENCE [LARGE SCALE GENOMIC DNA]</scope>
    <source>
        <strain evidence="1">CG1_02_43_90</strain>
    </source>
</reference>
<dbReference type="EMBL" id="MNVN01000015">
    <property type="protein sequence ID" value="OIO30715.1"/>
    <property type="molecule type" value="Genomic_DNA"/>
</dbReference>
<organism evidence="1 2">
    <name type="scientific">Candidatus Nomurabacteria bacterium CG1_02_43_90</name>
    <dbReference type="NCBI Taxonomy" id="1805281"/>
    <lineage>
        <taxon>Bacteria</taxon>
        <taxon>Candidatus Nomuraibacteriota</taxon>
    </lineage>
</organism>
<dbReference type="AlphaFoldDB" id="A0A1J4V409"/>
<comment type="caution">
    <text evidence="1">The sequence shown here is derived from an EMBL/GenBank/DDBJ whole genome shotgun (WGS) entry which is preliminary data.</text>
</comment>
<evidence type="ECO:0008006" key="3">
    <source>
        <dbReference type="Google" id="ProtNLM"/>
    </source>
</evidence>
<dbReference type="Proteomes" id="UP000181992">
    <property type="component" value="Unassembled WGS sequence"/>
</dbReference>
<evidence type="ECO:0000313" key="1">
    <source>
        <dbReference type="EMBL" id="OIO30715.1"/>
    </source>
</evidence>
<accession>A0A1J4V409</accession>
<evidence type="ECO:0000313" key="2">
    <source>
        <dbReference type="Proteomes" id="UP000181992"/>
    </source>
</evidence>
<protein>
    <recommendedName>
        <fullName evidence="3">CfrBI family restriction endonuclease</fullName>
    </recommendedName>
</protein>
<name>A0A1J4V409_9BACT</name>
<sequence length="360" mass="40966">MKIVSNYPKKEKELLVSKGPEVIKKIGNEAVREAVFSVLSGENVRNSTEFITRRRLAISNGALLAMFLRGCNQDKDFLQNLSEKAVEELKVTKKKDEKWILEWLLGLTDKAVQNILRDNPDELDNYRKKLDETLIDAVTDFEKNCGALEGNFKFEGKDTQVSWTLIMKVFLAIGAQTLTIRGSEKSTYGKMFERLVLGSLLEILGFTLIDHNNPPDKLEKVFWLSSTEKRESDATIIIKPGQGIRFDIGFIGRGNPEISLDKVTRFEREMTFGRQTHYMGTYIVVDRIGEKSSIEELAKAVGGSIIQMSLAYWPRTIAELLKKDVGYEHPILKMKDAEMAQFLRKALDKVDVVKYVTDEE</sequence>